<name>G0VH96_NAUCA</name>
<dbReference type="EMBL" id="HE576757">
    <property type="protein sequence ID" value="CCC70869.1"/>
    <property type="molecule type" value="Genomic_DNA"/>
</dbReference>
<dbReference type="Gene3D" id="1.10.150.20">
    <property type="entry name" value="5' to 3' exonuclease, C-terminal subdomain"/>
    <property type="match status" value="1"/>
</dbReference>
<dbReference type="PANTHER" id="PTHR11081">
    <property type="entry name" value="FLAP ENDONUCLEASE FAMILY MEMBER"/>
    <property type="match status" value="1"/>
</dbReference>
<reference evidence="3 4" key="1">
    <citation type="journal article" date="2011" name="Proc. Natl. Acad. Sci. U.S.A.">
        <title>Evolutionary erosion of yeast sex chromosomes by mating-type switching accidents.</title>
        <authorList>
            <person name="Gordon J.L."/>
            <person name="Armisen D."/>
            <person name="Proux-Wera E."/>
            <person name="Oheigeartaigh S.S."/>
            <person name="Byrne K.P."/>
            <person name="Wolfe K.H."/>
        </authorList>
    </citation>
    <scope>NUCLEOTIDE SEQUENCE [LARGE SCALE GENOMIC DNA]</scope>
    <source>
        <strain evidence="4">ATCC 76901 / BCRC 22586 / CBS 4309 / NBRC 1992 / NRRL Y-12630</strain>
    </source>
</reference>
<dbReference type="InParanoid" id="G0VH96"/>
<dbReference type="Gene3D" id="3.40.50.1010">
    <property type="entry name" value="5'-nuclease"/>
    <property type="match status" value="1"/>
</dbReference>
<dbReference type="InterPro" id="IPR006086">
    <property type="entry name" value="XPG-I_dom"/>
</dbReference>
<dbReference type="HOGENOM" id="CLU_016401_0_0_1"/>
<dbReference type="InterPro" id="IPR036279">
    <property type="entry name" value="5-3_exonuclease_C_sf"/>
</dbReference>
<accession>G0VH96</accession>
<keyword evidence="4" id="KW-1185">Reference proteome</keyword>
<dbReference type="eggNOG" id="KOG2520">
    <property type="taxonomic scope" value="Eukaryota"/>
</dbReference>
<dbReference type="SUPFAM" id="SSF88723">
    <property type="entry name" value="PIN domain-like"/>
    <property type="match status" value="1"/>
</dbReference>
<dbReference type="STRING" id="1064592.G0VH96"/>
<evidence type="ECO:0000259" key="2">
    <source>
        <dbReference type="SMART" id="SM00484"/>
    </source>
</evidence>
<evidence type="ECO:0000256" key="1">
    <source>
        <dbReference type="SAM" id="MobiDB-lite"/>
    </source>
</evidence>
<sequence>MGVPQIWEYLRPYTEDNRLPFRHFVSDFRGKHGRSPRIAIDAYNWLFECGFIKSHGNSIKYNSQGTLPKAILNFISRLKDLLSLDVTFLLVFDGPMKPSFKNNFMNESDATLDFNQIDMIEYMKQWELHIQYHKDNATGCLTSTNHQPEFMSCITTILRAMNISFLESCGEGEAQCAWLQINGYVDFIWTNDSDTLIFGGTKLLKNYSKSLDDVGMTSTKASPSKSRSPSRSPSKSPSRSPTRIPQQETTGGLSREYFVTEVDLNRISLETEGRLGRWPLLFFSILSGADYNQGVKGLGKAKAMKLAQLSNPNFALRFRDIFASLETDVSERTLKYAEFQQDVFHYCQDHSKSLFGRNYSSMLSTNGFEDWPTDLVVLHYFHPFTAGTLNHSIFNSNHSNVSGNLGYDLIKFNELGDYLKTFNLPGVTHFDKWFHETMHQSFLLHFILYSKSSFDSILKITEEKELLINNEARFKRPYWKIRYKAFLSNISPPIEPIQSPTKQTRSPSKRQTDIRNFPFSMWLPKEMIPRTHVLVKNYEKEEQDRLNEELAKESKLKSKSRSPRKKNKYVQKNNLDVFLQKHASPIKDVSSLSELKNPVLEPVKRKLFVEDNDDSDNGHPEIINLDESFHDDSLIVLEENNSANPVIHNSPTKRLLEVDKDDVIDRNTDIEESPLKRTHRDDLPEKKTLQLSFREDYSTDQFTNRPVLKNTVTFERTPSVLDQLVSDAQKTMQDDFDTSDSSLEL</sequence>
<dbReference type="AlphaFoldDB" id="G0VH96"/>
<evidence type="ECO:0000313" key="4">
    <source>
        <dbReference type="Proteomes" id="UP000001640"/>
    </source>
</evidence>
<dbReference type="GO" id="GO:0005634">
    <property type="term" value="C:nucleus"/>
    <property type="evidence" value="ECO:0007669"/>
    <property type="project" value="EnsemblFungi"/>
</dbReference>
<dbReference type="CDD" id="cd09870">
    <property type="entry name" value="PIN_YEN1"/>
    <property type="match status" value="1"/>
</dbReference>
<dbReference type="Proteomes" id="UP000001640">
    <property type="component" value="Chromosome 6"/>
</dbReference>
<reference key="2">
    <citation type="submission" date="2011-08" db="EMBL/GenBank/DDBJ databases">
        <title>Genome sequence of Naumovozyma castellii.</title>
        <authorList>
            <person name="Gordon J.L."/>
            <person name="Armisen D."/>
            <person name="Proux-Wera E."/>
            <person name="OhEigeartaigh S.S."/>
            <person name="Byrne K.P."/>
            <person name="Wolfe K.H."/>
        </authorList>
    </citation>
    <scope>NUCLEOTIDE SEQUENCE</scope>
    <source>
        <strain>Type strain:CBS 4309</strain>
    </source>
</reference>
<dbReference type="GO" id="GO:0005737">
    <property type="term" value="C:cytoplasm"/>
    <property type="evidence" value="ECO:0007669"/>
    <property type="project" value="EnsemblFungi"/>
</dbReference>
<dbReference type="OrthoDB" id="2959108at2759"/>
<dbReference type="PANTHER" id="PTHR11081:SF72">
    <property type="entry name" value="HOLLIDAY JUNCTION RESOLVASE YEN1"/>
    <property type="match status" value="1"/>
</dbReference>
<dbReference type="KEGG" id="ncs:NCAS_0F03850"/>
<evidence type="ECO:0000313" key="3">
    <source>
        <dbReference type="EMBL" id="CCC70869.1"/>
    </source>
</evidence>
<feature type="compositionally biased region" description="Basic residues" evidence="1">
    <location>
        <begin position="557"/>
        <end position="569"/>
    </location>
</feature>
<dbReference type="GO" id="GO:0051908">
    <property type="term" value="F:double-stranded DNA 5'-3' DNA exonuclease activity"/>
    <property type="evidence" value="ECO:0007669"/>
    <property type="project" value="EnsemblFungi"/>
</dbReference>
<organism evidence="3 4">
    <name type="scientific">Naumovozyma castellii</name>
    <name type="common">Yeast</name>
    <name type="synonym">Saccharomyces castellii</name>
    <dbReference type="NCBI Taxonomy" id="27288"/>
    <lineage>
        <taxon>Eukaryota</taxon>
        <taxon>Fungi</taxon>
        <taxon>Dikarya</taxon>
        <taxon>Ascomycota</taxon>
        <taxon>Saccharomycotina</taxon>
        <taxon>Saccharomycetes</taxon>
        <taxon>Saccharomycetales</taxon>
        <taxon>Saccharomycetaceae</taxon>
        <taxon>Naumovozyma</taxon>
    </lineage>
</organism>
<dbReference type="GO" id="GO:0017108">
    <property type="term" value="F:5'-flap endonuclease activity"/>
    <property type="evidence" value="ECO:0007669"/>
    <property type="project" value="TreeGrafter"/>
</dbReference>
<feature type="region of interest" description="Disordered" evidence="1">
    <location>
        <begin position="548"/>
        <end position="569"/>
    </location>
</feature>
<dbReference type="GeneID" id="96904515"/>
<dbReference type="SUPFAM" id="SSF47807">
    <property type="entry name" value="5' to 3' exonuclease, C-terminal subdomain"/>
    <property type="match status" value="1"/>
</dbReference>
<dbReference type="GO" id="GO:0006281">
    <property type="term" value="P:DNA repair"/>
    <property type="evidence" value="ECO:0007669"/>
    <property type="project" value="EnsemblFungi"/>
</dbReference>
<feature type="domain" description="XPG-I" evidence="2">
    <location>
        <begin position="159"/>
        <end position="230"/>
    </location>
</feature>
<dbReference type="Pfam" id="PF00867">
    <property type="entry name" value="XPG_I"/>
    <property type="match status" value="1"/>
</dbReference>
<dbReference type="InterPro" id="IPR029060">
    <property type="entry name" value="PIN-like_dom_sf"/>
</dbReference>
<dbReference type="RefSeq" id="XP_003677222.1">
    <property type="nucleotide sequence ID" value="XM_003677174.1"/>
</dbReference>
<dbReference type="PRINTS" id="PR00853">
    <property type="entry name" value="XPGRADSUPER"/>
</dbReference>
<gene>
    <name evidence="3" type="primary">NCAS0F03850</name>
    <name evidence="3" type="ordered locus">NCAS_0F03850</name>
</gene>
<dbReference type="OMA" id="IMHYFHP"/>
<protein>
    <recommendedName>
        <fullName evidence="2">XPG-I domain-containing protein</fullName>
    </recommendedName>
</protein>
<dbReference type="InterPro" id="IPR006084">
    <property type="entry name" value="XPG/Rad2"/>
</dbReference>
<dbReference type="SMART" id="SM00484">
    <property type="entry name" value="XPGI"/>
    <property type="match status" value="1"/>
</dbReference>
<dbReference type="FunCoup" id="G0VH96">
    <property type="interactions" value="108"/>
</dbReference>
<dbReference type="GO" id="GO:0008821">
    <property type="term" value="F:crossover junction DNA endonuclease activity"/>
    <property type="evidence" value="ECO:0007669"/>
    <property type="project" value="EnsemblFungi"/>
</dbReference>
<feature type="compositionally biased region" description="Low complexity" evidence="1">
    <location>
        <begin position="217"/>
        <end position="242"/>
    </location>
</feature>
<feature type="region of interest" description="Disordered" evidence="1">
    <location>
        <begin position="215"/>
        <end position="250"/>
    </location>
</feature>
<proteinExistence type="predicted"/>